<reference evidence="9" key="1">
    <citation type="submission" date="2018-05" db="EMBL/GenBank/DDBJ databases">
        <authorList>
            <person name="Lanie J.A."/>
            <person name="Ng W.-L."/>
            <person name="Kazmierczak K.M."/>
            <person name="Andrzejewski T.M."/>
            <person name="Davidsen T.M."/>
            <person name="Wayne K.J."/>
            <person name="Tettelin H."/>
            <person name="Glass J.I."/>
            <person name="Rusch D."/>
            <person name="Podicherti R."/>
            <person name="Tsui H.-C.T."/>
            <person name="Winkler M.E."/>
        </authorList>
    </citation>
    <scope>NUCLEOTIDE SEQUENCE</scope>
</reference>
<evidence type="ECO:0000256" key="3">
    <source>
        <dbReference type="ARBA" id="ARBA00022723"/>
    </source>
</evidence>
<evidence type="ECO:0000256" key="5">
    <source>
        <dbReference type="ARBA" id="ARBA00022801"/>
    </source>
</evidence>
<dbReference type="InterPro" id="IPR000917">
    <property type="entry name" value="Sulfatase_N"/>
</dbReference>
<keyword evidence="4" id="KW-0732">Signal</keyword>
<dbReference type="Gene3D" id="3.40.720.10">
    <property type="entry name" value="Alkaline Phosphatase, subunit A"/>
    <property type="match status" value="1"/>
</dbReference>
<proteinExistence type="inferred from homology"/>
<gene>
    <name evidence="9" type="ORF">METZ01_LOCUS1361</name>
</gene>
<dbReference type="SUPFAM" id="SSF53649">
    <property type="entry name" value="Alkaline phosphatase-like"/>
    <property type="match status" value="1"/>
</dbReference>
<dbReference type="InterPro" id="IPR024607">
    <property type="entry name" value="Sulfatase_CS"/>
</dbReference>
<feature type="non-terminal residue" evidence="9">
    <location>
        <position position="1"/>
    </location>
</feature>
<comment type="cofactor">
    <cofactor evidence="1">
        <name>Ca(2+)</name>
        <dbReference type="ChEBI" id="CHEBI:29108"/>
    </cofactor>
</comment>
<dbReference type="Gene3D" id="3.30.1120.10">
    <property type="match status" value="1"/>
</dbReference>
<dbReference type="PANTHER" id="PTHR42693">
    <property type="entry name" value="ARYLSULFATASE FAMILY MEMBER"/>
    <property type="match status" value="1"/>
</dbReference>
<dbReference type="CDD" id="cd16144">
    <property type="entry name" value="ARS_like"/>
    <property type="match status" value="1"/>
</dbReference>
<dbReference type="EMBL" id="UINC01000071">
    <property type="protein sequence ID" value="SUZ48507.1"/>
    <property type="molecule type" value="Genomic_DNA"/>
</dbReference>
<evidence type="ECO:0000256" key="4">
    <source>
        <dbReference type="ARBA" id="ARBA00022729"/>
    </source>
</evidence>
<feature type="region of interest" description="Disordered" evidence="7">
    <location>
        <begin position="166"/>
        <end position="186"/>
    </location>
</feature>
<evidence type="ECO:0000256" key="2">
    <source>
        <dbReference type="ARBA" id="ARBA00008779"/>
    </source>
</evidence>
<dbReference type="Pfam" id="PF00884">
    <property type="entry name" value="Sulfatase"/>
    <property type="match status" value="1"/>
</dbReference>
<keyword evidence="5" id="KW-0378">Hydrolase</keyword>
<evidence type="ECO:0000313" key="9">
    <source>
        <dbReference type="EMBL" id="SUZ48507.1"/>
    </source>
</evidence>
<dbReference type="GO" id="GO:0046872">
    <property type="term" value="F:metal ion binding"/>
    <property type="evidence" value="ECO:0007669"/>
    <property type="project" value="UniProtKB-KW"/>
</dbReference>
<name>A0A381N1W0_9ZZZZ</name>
<sequence length="477" mass="52519">VKTLIRALLAPTLLALVSCAESTPPLNVVLIVIDDLGWIDTGVYGSSFYETPHIDQLAARGARFSQFYTASAVCSPTRASLMTGKHPARLDITNWIGGEQNGLLQQATYERQLPLEETTIGEAFRDNGYATGYVGKWHLGREGFMPELQGFDFTATVNHAGQPGSYFSPYGNEDSPRTAVPDLEGDSAGSYLTDRLTDVSLDFIQRNRDQPFFLTLSHYSVHTPLQAPEETVARYDRKAAALGPETEEHYESERDASTKLRQDHATYAAMIESTDESVGRIVEKIRELGIEEHTVVVFVSDNGGLSTLMRKSFNQATANMPLRAGKGWLYEGGIRAPLIVAAPGAPAGLDIAQPTTSNDLYPTLLELAGLTQMPEQHLDGESLASAIFSQGGTAERPLYWHFPHYHGSGNRPSGAIRWGDLKLIEWFEDGSFELYDLSADLGERRDLVGERPEDAARLLSELRRWRGEVGANMPTPR</sequence>
<evidence type="ECO:0000259" key="8">
    <source>
        <dbReference type="Pfam" id="PF00884"/>
    </source>
</evidence>
<organism evidence="9">
    <name type="scientific">marine metagenome</name>
    <dbReference type="NCBI Taxonomy" id="408172"/>
    <lineage>
        <taxon>unclassified sequences</taxon>
        <taxon>metagenomes</taxon>
        <taxon>ecological metagenomes</taxon>
    </lineage>
</organism>
<dbReference type="GO" id="GO:0004065">
    <property type="term" value="F:arylsulfatase activity"/>
    <property type="evidence" value="ECO:0007669"/>
    <property type="project" value="TreeGrafter"/>
</dbReference>
<evidence type="ECO:0000256" key="1">
    <source>
        <dbReference type="ARBA" id="ARBA00001913"/>
    </source>
</evidence>
<dbReference type="InterPro" id="IPR017850">
    <property type="entry name" value="Alkaline_phosphatase_core_sf"/>
</dbReference>
<keyword evidence="3" id="KW-0479">Metal-binding</keyword>
<dbReference type="PANTHER" id="PTHR42693:SF42">
    <property type="entry name" value="ARYLSULFATASE G"/>
    <property type="match status" value="1"/>
</dbReference>
<feature type="domain" description="Sulfatase N-terminal" evidence="8">
    <location>
        <begin position="27"/>
        <end position="369"/>
    </location>
</feature>
<keyword evidence="6" id="KW-0106">Calcium</keyword>
<protein>
    <recommendedName>
        <fullName evidence="8">Sulfatase N-terminal domain-containing protein</fullName>
    </recommendedName>
</protein>
<dbReference type="AlphaFoldDB" id="A0A381N1W0"/>
<dbReference type="PROSITE" id="PS00523">
    <property type="entry name" value="SULFATASE_1"/>
    <property type="match status" value="1"/>
</dbReference>
<evidence type="ECO:0000256" key="7">
    <source>
        <dbReference type="SAM" id="MobiDB-lite"/>
    </source>
</evidence>
<dbReference type="PROSITE" id="PS00149">
    <property type="entry name" value="SULFATASE_2"/>
    <property type="match status" value="1"/>
</dbReference>
<evidence type="ECO:0000256" key="6">
    <source>
        <dbReference type="ARBA" id="ARBA00022837"/>
    </source>
</evidence>
<accession>A0A381N1W0</accession>
<comment type="similarity">
    <text evidence="2">Belongs to the sulfatase family.</text>
</comment>
<dbReference type="InterPro" id="IPR050738">
    <property type="entry name" value="Sulfatase"/>
</dbReference>